<dbReference type="AlphaFoldDB" id="A0A923RRC5"/>
<dbReference type="PANTHER" id="PTHR30146">
    <property type="entry name" value="LACI-RELATED TRANSCRIPTIONAL REPRESSOR"/>
    <property type="match status" value="1"/>
</dbReference>
<keyword evidence="2" id="KW-0805">Transcription regulation</keyword>
<dbReference type="Gene3D" id="1.10.260.40">
    <property type="entry name" value="lambda repressor-like DNA-binding domains"/>
    <property type="match status" value="1"/>
</dbReference>
<dbReference type="Pfam" id="PF00356">
    <property type="entry name" value="LacI"/>
    <property type="match status" value="1"/>
</dbReference>
<organism evidence="7 8">
    <name type="scientific">Mediterraneibacter hominis</name>
    <dbReference type="NCBI Taxonomy" id="2763054"/>
    <lineage>
        <taxon>Bacteria</taxon>
        <taxon>Bacillati</taxon>
        <taxon>Bacillota</taxon>
        <taxon>Clostridia</taxon>
        <taxon>Lachnospirales</taxon>
        <taxon>Lachnospiraceae</taxon>
        <taxon>Mediterraneibacter</taxon>
    </lineage>
</organism>
<proteinExistence type="predicted"/>
<evidence type="ECO:0000259" key="5">
    <source>
        <dbReference type="PROSITE" id="PS50932"/>
    </source>
</evidence>
<dbReference type="RefSeq" id="WP_186877100.1">
    <property type="nucleotide sequence ID" value="NZ_JACOPF010000005.1"/>
</dbReference>
<evidence type="ECO:0000256" key="2">
    <source>
        <dbReference type="ARBA" id="ARBA00023015"/>
    </source>
</evidence>
<name>A0A923RRC5_9FIRM</name>
<evidence type="ECO:0000259" key="6">
    <source>
        <dbReference type="PROSITE" id="PS50943"/>
    </source>
</evidence>
<dbReference type="Pfam" id="PF13377">
    <property type="entry name" value="Peripla_BP_3"/>
    <property type="match status" value="1"/>
</dbReference>
<comment type="caution">
    <text evidence="7">The sequence shown here is derived from an EMBL/GenBank/DDBJ whole genome shotgun (WGS) entry which is preliminary data.</text>
</comment>
<dbReference type="GO" id="GO:0003700">
    <property type="term" value="F:DNA-binding transcription factor activity"/>
    <property type="evidence" value="ECO:0007669"/>
    <property type="project" value="TreeGrafter"/>
</dbReference>
<dbReference type="SMART" id="SM00354">
    <property type="entry name" value="HTH_LACI"/>
    <property type="match status" value="1"/>
</dbReference>
<feature type="domain" description="HTH lacI-type" evidence="5">
    <location>
        <begin position="6"/>
        <end position="60"/>
    </location>
</feature>
<dbReference type="EMBL" id="JACOPF010000005">
    <property type="protein sequence ID" value="MBC5690450.1"/>
    <property type="molecule type" value="Genomic_DNA"/>
</dbReference>
<keyword evidence="3 7" id="KW-0238">DNA-binding</keyword>
<dbReference type="GO" id="GO:0000976">
    <property type="term" value="F:transcription cis-regulatory region binding"/>
    <property type="evidence" value="ECO:0007669"/>
    <property type="project" value="TreeGrafter"/>
</dbReference>
<dbReference type="PROSITE" id="PS50932">
    <property type="entry name" value="HTH_LACI_2"/>
    <property type="match status" value="1"/>
</dbReference>
<dbReference type="CDD" id="cd01392">
    <property type="entry name" value="HTH_LacI"/>
    <property type="match status" value="1"/>
</dbReference>
<dbReference type="SUPFAM" id="SSF53822">
    <property type="entry name" value="Periplasmic binding protein-like I"/>
    <property type="match status" value="1"/>
</dbReference>
<dbReference type="InterPro" id="IPR046335">
    <property type="entry name" value="LacI/GalR-like_sensor"/>
</dbReference>
<keyword evidence="1" id="KW-0678">Repressor</keyword>
<evidence type="ECO:0000256" key="1">
    <source>
        <dbReference type="ARBA" id="ARBA00022491"/>
    </source>
</evidence>
<dbReference type="InterPro" id="IPR001387">
    <property type="entry name" value="Cro/C1-type_HTH"/>
</dbReference>
<sequence>MNGKKISVKDIAEMCNVSVATVSRVINQNGRFSQETEEKVKKVIEKYNFKPNQLAKGLRENKTKAVGIMVPDIGNEYFAKIILSLQTFLFSKGYSLVIYNTNESAEIEKQCVSYLVAQNVSGIIIVNSKTSVFKQLNKDIPTIYIDEYDRYTDVGNVAWLSSDHFQGGYLAAQELIDCKCRDLVVITALKESTVTKIRTNGFVAACEERGISLQKERIFSPSKVDFNEGKTIVKRIIGSGMHFDGIFCQTDWLAAGALEALLDKGIQVPDQVSLVGFDGISISQFGRMPITTIVQDTALIGKKAAKLVLRMIEEQKKTKKQHILVPINLVRRKTTRKK</sequence>
<dbReference type="PROSITE" id="PS50943">
    <property type="entry name" value="HTH_CROC1"/>
    <property type="match status" value="1"/>
</dbReference>
<dbReference type="PANTHER" id="PTHR30146:SF95">
    <property type="entry name" value="RIBOSE OPERON REPRESSOR"/>
    <property type="match status" value="1"/>
</dbReference>
<dbReference type="Proteomes" id="UP000652477">
    <property type="component" value="Unassembled WGS sequence"/>
</dbReference>
<evidence type="ECO:0000256" key="4">
    <source>
        <dbReference type="ARBA" id="ARBA00023163"/>
    </source>
</evidence>
<dbReference type="Gene3D" id="3.40.50.2300">
    <property type="match status" value="2"/>
</dbReference>
<gene>
    <name evidence="7" type="ORF">H8S37_16175</name>
</gene>
<dbReference type="SUPFAM" id="SSF47413">
    <property type="entry name" value="lambda repressor-like DNA-binding domains"/>
    <property type="match status" value="1"/>
</dbReference>
<protein>
    <submittedName>
        <fullName evidence="7">LacI family DNA-binding transcriptional regulator</fullName>
    </submittedName>
</protein>
<evidence type="ECO:0000313" key="7">
    <source>
        <dbReference type="EMBL" id="MBC5690450.1"/>
    </source>
</evidence>
<dbReference type="InterPro" id="IPR028082">
    <property type="entry name" value="Peripla_BP_I"/>
</dbReference>
<reference evidence="7" key="1">
    <citation type="submission" date="2020-08" db="EMBL/GenBank/DDBJ databases">
        <title>Genome public.</title>
        <authorList>
            <person name="Liu C."/>
            <person name="Sun Q."/>
        </authorList>
    </citation>
    <scope>NUCLEOTIDE SEQUENCE</scope>
    <source>
        <strain evidence="7">NSJ-55</strain>
    </source>
</reference>
<dbReference type="InterPro" id="IPR010982">
    <property type="entry name" value="Lambda_DNA-bd_dom_sf"/>
</dbReference>
<evidence type="ECO:0000256" key="3">
    <source>
        <dbReference type="ARBA" id="ARBA00023125"/>
    </source>
</evidence>
<keyword evidence="4" id="KW-0804">Transcription</keyword>
<evidence type="ECO:0000313" key="8">
    <source>
        <dbReference type="Proteomes" id="UP000652477"/>
    </source>
</evidence>
<dbReference type="InterPro" id="IPR000843">
    <property type="entry name" value="HTH_LacI"/>
</dbReference>
<accession>A0A923RRC5</accession>
<keyword evidence="8" id="KW-1185">Reference proteome</keyword>
<feature type="domain" description="HTH cro/C1-type" evidence="6">
    <location>
        <begin position="4"/>
        <end position="54"/>
    </location>
</feature>